<evidence type="ECO:0000256" key="3">
    <source>
        <dbReference type="ARBA" id="ARBA00022741"/>
    </source>
</evidence>
<keyword evidence="1 7" id="KW-0436">Ligase</keyword>
<gene>
    <name evidence="7" type="primary">gluQ</name>
    <name evidence="11" type="ORF">AVDCRST_MAG22-1827</name>
</gene>
<dbReference type="NCBIfam" id="NF004315">
    <property type="entry name" value="PRK05710.1-4"/>
    <property type="match status" value="1"/>
</dbReference>
<dbReference type="EMBL" id="CADCUV010000076">
    <property type="protein sequence ID" value="CAA9410423.1"/>
    <property type="molecule type" value="Genomic_DNA"/>
</dbReference>
<feature type="short sequence motif" description="'HIGH' region" evidence="7">
    <location>
        <begin position="32"/>
        <end position="42"/>
    </location>
</feature>
<feature type="binding site" evidence="7">
    <location>
        <position position="223"/>
    </location>
    <ligand>
        <name>L-glutamate</name>
        <dbReference type="ChEBI" id="CHEBI:29985"/>
    </ligand>
</feature>
<dbReference type="PANTHER" id="PTHR43311:SF1">
    <property type="entry name" value="GLUTAMYL-Q TRNA(ASP) SYNTHETASE"/>
    <property type="match status" value="1"/>
</dbReference>
<organism evidence="11">
    <name type="scientific">uncultured Rubrobacteraceae bacterium</name>
    <dbReference type="NCBI Taxonomy" id="349277"/>
    <lineage>
        <taxon>Bacteria</taxon>
        <taxon>Bacillati</taxon>
        <taxon>Actinomycetota</taxon>
        <taxon>Rubrobacteria</taxon>
        <taxon>Rubrobacterales</taxon>
        <taxon>Rubrobacteraceae</taxon>
        <taxon>environmental samples</taxon>
    </lineage>
</organism>
<feature type="binding site" evidence="7">
    <location>
        <position position="123"/>
    </location>
    <ligand>
        <name>Zn(2+)</name>
        <dbReference type="ChEBI" id="CHEBI:29105"/>
    </ligand>
</feature>
<dbReference type="Gene3D" id="3.40.50.620">
    <property type="entry name" value="HUPs"/>
    <property type="match status" value="1"/>
</dbReference>
<dbReference type="GO" id="GO:0005829">
    <property type="term" value="C:cytosol"/>
    <property type="evidence" value="ECO:0007669"/>
    <property type="project" value="TreeGrafter"/>
</dbReference>
<evidence type="ECO:0000256" key="2">
    <source>
        <dbReference type="ARBA" id="ARBA00022723"/>
    </source>
</evidence>
<dbReference type="GO" id="GO:0005524">
    <property type="term" value="F:ATP binding"/>
    <property type="evidence" value="ECO:0007669"/>
    <property type="project" value="UniProtKB-KW"/>
</dbReference>
<dbReference type="PRINTS" id="PR00987">
    <property type="entry name" value="TRNASYNTHGLU"/>
</dbReference>
<dbReference type="InterPro" id="IPR000924">
    <property type="entry name" value="Glu/Gln-tRNA-synth"/>
</dbReference>
<evidence type="ECO:0000256" key="6">
    <source>
        <dbReference type="ARBA" id="ARBA00023146"/>
    </source>
</evidence>
<evidence type="ECO:0000256" key="5">
    <source>
        <dbReference type="ARBA" id="ARBA00022840"/>
    </source>
</evidence>
<evidence type="ECO:0000256" key="1">
    <source>
        <dbReference type="ARBA" id="ARBA00022598"/>
    </source>
</evidence>
<dbReference type="HAMAP" id="MF_01428">
    <property type="entry name" value="Glu_Q_tRNA_synth"/>
    <property type="match status" value="1"/>
</dbReference>
<keyword evidence="5 7" id="KW-0067">ATP-binding</keyword>
<dbReference type="InterPro" id="IPR001412">
    <property type="entry name" value="aa-tRNA-synth_I_CS"/>
</dbReference>
<evidence type="ECO:0000259" key="10">
    <source>
        <dbReference type="Pfam" id="PF00749"/>
    </source>
</evidence>
<feature type="binding site" evidence="7">
    <location>
        <position position="65"/>
    </location>
    <ligand>
        <name>L-glutamate</name>
        <dbReference type="ChEBI" id="CHEBI:29985"/>
    </ligand>
</feature>
<feature type="short sequence motif" description="'KMSKS' region" evidence="7">
    <location>
        <begin position="261"/>
        <end position="265"/>
    </location>
</feature>
<dbReference type="InterPro" id="IPR014729">
    <property type="entry name" value="Rossmann-like_a/b/a_fold"/>
</dbReference>
<name>A0A6J4PAD2_9ACTN</name>
<feature type="binding site" evidence="7">
    <location>
        <begin position="29"/>
        <end position="33"/>
    </location>
    <ligand>
        <name>L-glutamate</name>
        <dbReference type="ChEBI" id="CHEBI:29985"/>
    </ligand>
</feature>
<keyword evidence="3 7" id="KW-0547">Nucleotide-binding</keyword>
<comment type="similarity">
    <text evidence="7">Belongs to the class-I aminoacyl-tRNA synthetase family. GluQ subfamily.</text>
</comment>
<dbReference type="InterPro" id="IPR022380">
    <property type="entry name" value="Glu-Q_tRNA(Asp)_Synthase"/>
</dbReference>
<protein>
    <recommendedName>
        <fullName evidence="7">Glutamyl-Q tRNA(Asp) synthetase</fullName>
        <shortName evidence="7">Glu-Q-RSs</shortName>
        <ecNumber evidence="7">6.1.1.-</ecNumber>
    </recommendedName>
</protein>
<dbReference type="GO" id="GO:0004818">
    <property type="term" value="F:glutamate-tRNA ligase activity"/>
    <property type="evidence" value="ECO:0007669"/>
    <property type="project" value="TreeGrafter"/>
</dbReference>
<dbReference type="AlphaFoldDB" id="A0A6J4PAD2"/>
<evidence type="ECO:0000256" key="8">
    <source>
        <dbReference type="RuleBase" id="RU363037"/>
    </source>
</evidence>
<keyword evidence="8" id="KW-0648">Protein biosynthesis</keyword>
<keyword evidence="6 7" id="KW-0030">Aminoacyl-tRNA synthetase</keyword>
<feature type="domain" description="Glutamyl/glutaminyl-tRNA synthetase class Ib catalytic" evidence="10">
    <location>
        <begin position="29"/>
        <end position="288"/>
    </location>
</feature>
<dbReference type="SUPFAM" id="SSF52374">
    <property type="entry name" value="Nucleotidylyl transferase"/>
    <property type="match status" value="1"/>
</dbReference>
<reference evidence="11" key="1">
    <citation type="submission" date="2020-02" db="EMBL/GenBank/DDBJ databases">
        <authorList>
            <person name="Meier V. D."/>
        </authorList>
    </citation>
    <scope>NUCLEOTIDE SEQUENCE</scope>
    <source>
        <strain evidence="11">AVDCRST_MAG22</strain>
    </source>
</reference>
<feature type="binding site" evidence="7">
    <location>
        <position position="121"/>
    </location>
    <ligand>
        <name>Zn(2+)</name>
        <dbReference type="ChEBI" id="CHEBI:29105"/>
    </ligand>
</feature>
<proteinExistence type="inferred from homology"/>
<dbReference type="PROSITE" id="PS00178">
    <property type="entry name" value="AA_TRNA_LIGASE_I"/>
    <property type="match status" value="1"/>
</dbReference>
<dbReference type="EC" id="6.1.1.-" evidence="7"/>
<feature type="binding site" evidence="7">
    <location>
        <position position="148"/>
    </location>
    <ligand>
        <name>Zn(2+)</name>
        <dbReference type="ChEBI" id="CHEBI:29105"/>
    </ligand>
</feature>
<dbReference type="GO" id="GO:0008270">
    <property type="term" value="F:zinc ion binding"/>
    <property type="evidence" value="ECO:0007669"/>
    <property type="project" value="UniProtKB-UniRule"/>
</dbReference>
<feature type="binding site" evidence="7">
    <location>
        <position position="144"/>
    </location>
    <ligand>
        <name>Zn(2+)</name>
        <dbReference type="ChEBI" id="CHEBI:29105"/>
    </ligand>
</feature>
<evidence type="ECO:0000256" key="9">
    <source>
        <dbReference type="SAM" id="MobiDB-lite"/>
    </source>
</evidence>
<feature type="region of interest" description="Disordered" evidence="9">
    <location>
        <begin position="1"/>
        <end position="34"/>
    </location>
</feature>
<dbReference type="GO" id="GO:0006424">
    <property type="term" value="P:glutamyl-tRNA aminoacylation"/>
    <property type="evidence" value="ECO:0007669"/>
    <property type="project" value="InterPro"/>
</dbReference>
<dbReference type="NCBIfam" id="NF004314">
    <property type="entry name" value="PRK05710.1-3"/>
    <property type="match status" value="1"/>
</dbReference>
<dbReference type="PANTHER" id="PTHR43311">
    <property type="entry name" value="GLUTAMATE--TRNA LIGASE"/>
    <property type="match status" value="1"/>
</dbReference>
<accession>A0A6J4PAD2</accession>
<dbReference type="Pfam" id="PF00749">
    <property type="entry name" value="tRNA-synt_1c"/>
    <property type="match status" value="1"/>
</dbReference>
<dbReference type="NCBIfam" id="TIGR03838">
    <property type="entry name" value="queuosine_YadB"/>
    <property type="match status" value="1"/>
</dbReference>
<dbReference type="InterPro" id="IPR020058">
    <property type="entry name" value="Glu/Gln-tRNA-synth_Ib_cat-dom"/>
</dbReference>
<keyword evidence="4 7" id="KW-0862">Zinc</keyword>
<dbReference type="GO" id="GO:0006400">
    <property type="term" value="P:tRNA modification"/>
    <property type="evidence" value="ECO:0007669"/>
    <property type="project" value="InterPro"/>
</dbReference>
<comment type="function">
    <text evidence="7">Catalyzes the tRNA-independent activation of glutamate in presence of ATP and the subsequent transfer of glutamate onto a tRNA(Asp). Glutamate is transferred on the 2-amino-5-(4,5-dihydroxy-2-cyclopenten-1-yl) moiety of the queuosine in the wobble position of the QUC anticodon.</text>
</comment>
<evidence type="ECO:0000256" key="4">
    <source>
        <dbReference type="ARBA" id="ARBA00022833"/>
    </source>
</evidence>
<feature type="binding site" evidence="7">
    <location>
        <position position="264"/>
    </location>
    <ligand>
        <name>ATP</name>
        <dbReference type="ChEBI" id="CHEBI:30616"/>
    </ligand>
</feature>
<evidence type="ECO:0000313" key="11">
    <source>
        <dbReference type="EMBL" id="CAA9410423.1"/>
    </source>
</evidence>
<comment type="cofactor">
    <cofactor evidence="7">
        <name>Zn(2+)</name>
        <dbReference type="ChEBI" id="CHEBI:29105"/>
    </cofactor>
    <text evidence="7">Binds 1 zinc ion per subunit.</text>
</comment>
<sequence>MAGSGKLRAMVPPETEPEVAAPAPGRDGRFAPSPTGPLHVGNLRTALLAWLFARSAGARFLMRVEDLDRSRVRPGIEEAQLADLRAVGLDWDGPVVRQSERMGLYEEAIVRLDAEGLLYPCYCTRAEIRAAVSAPHGLSAADRYPGTCRELTAAERAEKEAAGRPPALRVRAEGARIAFEDRLLGHQEGAADDFVVRRNDGAPAYQLAVVVDDADGGIGEVVRGADLADSTPRQILLCGLLGLPAPRYAHAPLVLGPDGQRLAKRHGAVTLEDRAAYGERPDAVLAWMARSLGLAGPGERPGVDDLLARFDPDRIPREPTVWEPCT</sequence>
<evidence type="ECO:0000256" key="7">
    <source>
        <dbReference type="HAMAP-Rule" id="MF_01428"/>
    </source>
</evidence>
<feature type="binding site" evidence="7">
    <location>
        <position position="205"/>
    </location>
    <ligand>
        <name>L-glutamate</name>
        <dbReference type="ChEBI" id="CHEBI:29985"/>
    </ligand>
</feature>
<dbReference type="InterPro" id="IPR049940">
    <property type="entry name" value="GluQ/Sye"/>
</dbReference>
<keyword evidence="2 7" id="KW-0479">Metal-binding</keyword>